<keyword evidence="5" id="KW-1185">Reference proteome</keyword>
<name>H6X423_9CAUD</name>
<organism evidence="4 5">
    <name type="scientific">Klebsiella phage vB_KleM_RaK2</name>
    <dbReference type="NCBI Taxonomy" id="1147094"/>
    <lineage>
        <taxon>Viruses</taxon>
        <taxon>Duplodnaviria</taxon>
        <taxon>Heunggongvirae</taxon>
        <taxon>Uroviricota</taxon>
        <taxon>Caudoviricetes</taxon>
        <taxon>Alcyoneusvirus</taxon>
        <taxon>Alcyoneusvirus RaK2</taxon>
    </lineage>
</organism>
<keyword evidence="2" id="KW-0378">Hydrolase</keyword>
<dbReference type="InterPro" id="IPR002833">
    <property type="entry name" value="PTH2"/>
</dbReference>
<sequence length="107" mass="12410">MCTEARRYVYILVRKDLELKDIIVQTAHASYESAKEFKNNADRTSIIVLEVKDLYKLNDAKSYLNSNGINWTVYTEKSLGFGETAISTEALNNEQRKIMRKFQLLKV</sequence>
<evidence type="ECO:0000313" key="4">
    <source>
        <dbReference type="EMBL" id="AFA44489.1"/>
    </source>
</evidence>
<dbReference type="GeneID" id="14012804"/>
<dbReference type="KEGG" id="vg:14012804"/>
<evidence type="ECO:0000256" key="3">
    <source>
        <dbReference type="ARBA" id="ARBA00048707"/>
    </source>
</evidence>
<dbReference type="InterPro" id="IPR023476">
    <property type="entry name" value="Pep_tRNA_hydro_II_dom_sf"/>
</dbReference>
<evidence type="ECO:0000256" key="2">
    <source>
        <dbReference type="ARBA" id="ARBA00022801"/>
    </source>
</evidence>
<comment type="catalytic activity">
    <reaction evidence="3">
        <text>an N-acyl-L-alpha-aminoacyl-tRNA + H2O = an N-acyl-L-amino acid + a tRNA + H(+)</text>
        <dbReference type="Rhea" id="RHEA:54448"/>
        <dbReference type="Rhea" id="RHEA-COMP:10123"/>
        <dbReference type="Rhea" id="RHEA-COMP:13883"/>
        <dbReference type="ChEBI" id="CHEBI:15377"/>
        <dbReference type="ChEBI" id="CHEBI:15378"/>
        <dbReference type="ChEBI" id="CHEBI:59874"/>
        <dbReference type="ChEBI" id="CHEBI:78442"/>
        <dbReference type="ChEBI" id="CHEBI:138191"/>
        <dbReference type="EC" id="3.1.1.29"/>
    </reaction>
</comment>
<accession>H6X423</accession>
<dbReference type="GO" id="GO:0004045">
    <property type="term" value="F:peptidyl-tRNA hydrolase activity"/>
    <property type="evidence" value="ECO:0007669"/>
    <property type="project" value="UniProtKB-EC"/>
</dbReference>
<proteinExistence type="predicted"/>
<protein>
    <recommendedName>
        <fullName evidence="1">peptidyl-tRNA hydrolase</fullName>
        <ecNumber evidence="1">3.1.1.29</ecNumber>
    </recommendedName>
</protein>
<dbReference type="SUPFAM" id="SSF102462">
    <property type="entry name" value="Peptidyl-tRNA hydrolase II"/>
    <property type="match status" value="1"/>
</dbReference>
<evidence type="ECO:0000256" key="1">
    <source>
        <dbReference type="ARBA" id="ARBA00013260"/>
    </source>
</evidence>
<dbReference type="Pfam" id="PF01981">
    <property type="entry name" value="PTH2"/>
    <property type="match status" value="1"/>
</dbReference>
<reference evidence="4 5" key="1">
    <citation type="journal article" date="2012" name="J. Virol.">
        <title>Genome of Klebsiella sp.-Infecting Bacteriophage vB_KleM_RaK2.</title>
        <authorList>
            <person name="Simoliunas E."/>
            <person name="Kaliniene L."/>
            <person name="Truncaite L."/>
            <person name="Klausa V."/>
            <person name="Zajanckauskaite A."/>
            <person name="Meskys R."/>
        </authorList>
    </citation>
    <scope>NUCLEOTIDE SEQUENCE [LARGE SCALE GENOMIC DNA]</scope>
</reference>
<gene>
    <name evidence="4" type="ORF">RaK2_00216</name>
</gene>
<dbReference type="Proteomes" id="UP000007524">
    <property type="component" value="Segment"/>
</dbReference>
<dbReference type="EC" id="3.1.1.29" evidence="1"/>
<dbReference type="RefSeq" id="YP_007007371.1">
    <property type="nucleotide sequence ID" value="NC_019526.1"/>
</dbReference>
<dbReference type="EMBL" id="JQ513383">
    <property type="protein sequence ID" value="AFA44489.1"/>
    <property type="molecule type" value="Genomic_DNA"/>
</dbReference>
<evidence type="ECO:0000313" key="5">
    <source>
        <dbReference type="Proteomes" id="UP000007524"/>
    </source>
</evidence>